<reference evidence="1" key="2">
    <citation type="submission" date="2018-07" db="EMBL/GenBank/DDBJ databases">
        <authorList>
            <consortium name="NCBI Pathogen Detection Project"/>
        </authorList>
    </citation>
    <scope>NUCLEOTIDE SEQUENCE</scope>
    <source>
        <strain evidence="1">10-8108</strain>
    </source>
</reference>
<feature type="non-terminal residue" evidence="1">
    <location>
        <position position="169"/>
    </location>
</feature>
<organism evidence="1">
    <name type="scientific">Salmonella enterica subsp. enterica serovar 4,[5],12:b:-</name>
    <dbReference type="NCBI Taxonomy" id="1340177"/>
    <lineage>
        <taxon>Bacteria</taxon>
        <taxon>Pseudomonadati</taxon>
        <taxon>Pseudomonadota</taxon>
        <taxon>Gammaproteobacteria</taxon>
        <taxon>Enterobacterales</taxon>
        <taxon>Enterobacteriaceae</taxon>
        <taxon>Salmonella</taxon>
    </lineage>
</organism>
<proteinExistence type="predicted"/>
<reference evidence="1" key="1">
    <citation type="journal article" date="2018" name="Genome Biol.">
        <title>SKESA: strategic k-mer extension for scrupulous assemblies.</title>
        <authorList>
            <person name="Souvorov A."/>
            <person name="Agarwala R."/>
            <person name="Lipman D.J."/>
        </authorList>
    </citation>
    <scope>NUCLEOTIDE SEQUENCE</scope>
    <source>
        <strain evidence="1">10-8108</strain>
    </source>
</reference>
<gene>
    <name evidence="1" type="ORF">G4Y51_004440</name>
</gene>
<sequence>MNNLIKHSSDKMSIHEHKIVTSIEGHGINISDLICVMNKNLVCGFVNTLQYYFCSKSYLYVKTIVKNMKNFINDVSPNYIDDKVLIEYQNMHSANKPSYYRGLRPFFTKWFELGYPGIDESALEIAKHFDLKIKKAGQHILQDDPTMGPLTKEENISLIKAMSHAYNIG</sequence>
<dbReference type="AlphaFoldDB" id="A0A739DTS5"/>
<protein>
    <submittedName>
        <fullName evidence="1">Site-specific integrase</fullName>
    </submittedName>
</protein>
<evidence type="ECO:0000313" key="1">
    <source>
        <dbReference type="EMBL" id="HAE9381529.1"/>
    </source>
</evidence>
<accession>A0A739DTS5</accession>
<comment type="caution">
    <text evidence="1">The sequence shown here is derived from an EMBL/GenBank/DDBJ whole genome shotgun (WGS) entry which is preliminary data.</text>
</comment>
<name>A0A739DTS5_SALET</name>
<dbReference type="EMBL" id="DAATOH010000048">
    <property type="protein sequence ID" value="HAE9381529.1"/>
    <property type="molecule type" value="Genomic_DNA"/>
</dbReference>